<evidence type="ECO:0000256" key="5">
    <source>
        <dbReference type="ARBA" id="ARBA00023163"/>
    </source>
</evidence>
<gene>
    <name evidence="6 8" type="primary">nusB</name>
    <name evidence="8" type="ORF">IB286_01965</name>
</gene>
<dbReference type="InterPro" id="IPR006027">
    <property type="entry name" value="NusB_RsmB_TIM44"/>
</dbReference>
<dbReference type="NCBIfam" id="TIGR01951">
    <property type="entry name" value="nusB"/>
    <property type="match status" value="1"/>
</dbReference>
<name>A0A927C1F9_9GAMM</name>
<dbReference type="AlphaFoldDB" id="A0A927C1F9"/>
<dbReference type="RefSeq" id="WP_190761975.1">
    <property type="nucleotide sequence ID" value="NZ_JACXLD010000001.1"/>
</dbReference>
<comment type="similarity">
    <text evidence="1 6">Belongs to the NusB family.</text>
</comment>
<keyword evidence="9" id="KW-1185">Reference proteome</keyword>
<keyword evidence="4 6" id="KW-0805">Transcription regulation</keyword>
<dbReference type="GO" id="GO:0005829">
    <property type="term" value="C:cytosol"/>
    <property type="evidence" value="ECO:0007669"/>
    <property type="project" value="TreeGrafter"/>
</dbReference>
<reference evidence="8" key="1">
    <citation type="submission" date="2020-09" db="EMBL/GenBank/DDBJ databases">
        <authorList>
            <person name="Yoon J.-W."/>
        </authorList>
    </citation>
    <scope>NUCLEOTIDE SEQUENCE</scope>
    <source>
        <strain evidence="8">KMU-158</strain>
    </source>
</reference>
<dbReference type="Pfam" id="PF01029">
    <property type="entry name" value="NusB"/>
    <property type="match status" value="1"/>
</dbReference>
<proteinExistence type="inferred from homology"/>
<keyword evidence="3 6" id="KW-0694">RNA-binding</keyword>
<dbReference type="Gene3D" id="1.10.940.10">
    <property type="entry name" value="NusB-like"/>
    <property type="match status" value="1"/>
</dbReference>
<feature type="domain" description="NusB/RsmB/TIM44" evidence="7">
    <location>
        <begin position="20"/>
        <end position="144"/>
    </location>
</feature>
<dbReference type="SUPFAM" id="SSF48013">
    <property type="entry name" value="NusB-like"/>
    <property type="match status" value="1"/>
</dbReference>
<evidence type="ECO:0000256" key="6">
    <source>
        <dbReference type="HAMAP-Rule" id="MF_00073"/>
    </source>
</evidence>
<dbReference type="Proteomes" id="UP000610558">
    <property type="component" value="Unassembled WGS sequence"/>
</dbReference>
<keyword evidence="2 6" id="KW-0889">Transcription antitermination</keyword>
<evidence type="ECO:0000256" key="3">
    <source>
        <dbReference type="ARBA" id="ARBA00022884"/>
    </source>
</evidence>
<evidence type="ECO:0000256" key="1">
    <source>
        <dbReference type="ARBA" id="ARBA00005952"/>
    </source>
</evidence>
<comment type="caution">
    <text evidence="8">The sequence shown here is derived from an EMBL/GenBank/DDBJ whole genome shotgun (WGS) entry which is preliminary data.</text>
</comment>
<dbReference type="GO" id="GO:0003723">
    <property type="term" value="F:RNA binding"/>
    <property type="evidence" value="ECO:0007669"/>
    <property type="project" value="UniProtKB-UniRule"/>
</dbReference>
<dbReference type="EMBL" id="JACXLD010000001">
    <property type="protein sequence ID" value="MBD2857755.1"/>
    <property type="molecule type" value="Genomic_DNA"/>
</dbReference>
<organism evidence="8 9">
    <name type="scientific">Spongiibacter pelagi</name>
    <dbReference type="NCBI Taxonomy" id="2760804"/>
    <lineage>
        <taxon>Bacteria</taxon>
        <taxon>Pseudomonadati</taxon>
        <taxon>Pseudomonadota</taxon>
        <taxon>Gammaproteobacteria</taxon>
        <taxon>Cellvibrionales</taxon>
        <taxon>Spongiibacteraceae</taxon>
        <taxon>Spongiibacter</taxon>
    </lineage>
</organism>
<protein>
    <recommendedName>
        <fullName evidence="6">Transcription antitermination protein NusB</fullName>
    </recommendedName>
    <alternativeName>
        <fullName evidence="6">Antitermination factor NusB</fullName>
    </alternativeName>
</protein>
<dbReference type="PANTHER" id="PTHR11078:SF3">
    <property type="entry name" value="ANTITERMINATION NUSB DOMAIN-CONTAINING PROTEIN"/>
    <property type="match status" value="1"/>
</dbReference>
<evidence type="ECO:0000256" key="4">
    <source>
        <dbReference type="ARBA" id="ARBA00023015"/>
    </source>
</evidence>
<evidence type="ECO:0000259" key="7">
    <source>
        <dbReference type="Pfam" id="PF01029"/>
    </source>
</evidence>
<accession>A0A927C1F9</accession>
<dbReference type="GO" id="GO:0031564">
    <property type="term" value="P:transcription antitermination"/>
    <property type="evidence" value="ECO:0007669"/>
    <property type="project" value="UniProtKB-KW"/>
</dbReference>
<dbReference type="PANTHER" id="PTHR11078">
    <property type="entry name" value="N UTILIZATION SUBSTANCE PROTEIN B-RELATED"/>
    <property type="match status" value="1"/>
</dbReference>
<dbReference type="InterPro" id="IPR011605">
    <property type="entry name" value="NusB_fam"/>
</dbReference>
<evidence type="ECO:0000256" key="2">
    <source>
        <dbReference type="ARBA" id="ARBA00022814"/>
    </source>
</evidence>
<dbReference type="GO" id="GO:0006353">
    <property type="term" value="P:DNA-templated transcription termination"/>
    <property type="evidence" value="ECO:0007669"/>
    <property type="project" value="UniProtKB-UniRule"/>
</dbReference>
<dbReference type="InterPro" id="IPR035926">
    <property type="entry name" value="NusB-like_sf"/>
</dbReference>
<keyword evidence="5 6" id="KW-0804">Transcription</keyword>
<comment type="function">
    <text evidence="6">Involved in transcription antitermination. Required for transcription of ribosomal RNA (rRNA) genes. Binds specifically to the boxA antiterminator sequence of the ribosomal RNA (rrn) operons.</text>
</comment>
<evidence type="ECO:0000313" key="8">
    <source>
        <dbReference type="EMBL" id="MBD2857755.1"/>
    </source>
</evidence>
<dbReference type="HAMAP" id="MF_00073">
    <property type="entry name" value="NusB"/>
    <property type="match status" value="1"/>
</dbReference>
<sequence length="161" mass="18337">MAKPSNSEQQARNQLTASRRKARHYAMQALYQWQMAGQALSEIEAQFRVDYDMAHVDLAFFSELLHEIPAQLTEVQEVFEAHLDRKLDDLDPIELTLLRMGTFELMSRLDVPYKVVINETVNLAKRFGATESFRYINGILDKVAASTRELEVSAEKGSGKS</sequence>
<evidence type="ECO:0000313" key="9">
    <source>
        <dbReference type="Proteomes" id="UP000610558"/>
    </source>
</evidence>